<dbReference type="Pfam" id="PF00916">
    <property type="entry name" value="Sulfate_transp"/>
    <property type="match status" value="1"/>
</dbReference>
<dbReference type="CDD" id="cd07042">
    <property type="entry name" value="STAS_SulP_like_sulfate_transporter"/>
    <property type="match status" value="1"/>
</dbReference>
<accession>A0A2A9DM34</accession>
<feature type="transmembrane region" description="Helical" evidence="5">
    <location>
        <begin position="45"/>
        <end position="67"/>
    </location>
</feature>
<protein>
    <submittedName>
        <fullName evidence="7">SulP family sulfate permease</fullName>
    </submittedName>
</protein>
<reference evidence="7 8" key="1">
    <citation type="submission" date="2017-10" db="EMBL/GenBank/DDBJ databases">
        <title>Sequencing the genomes of 1000 actinobacteria strains.</title>
        <authorList>
            <person name="Klenk H.-P."/>
        </authorList>
    </citation>
    <scope>NUCLEOTIDE SEQUENCE [LARGE SCALE GENOMIC DNA]</scope>
    <source>
        <strain evidence="7 8">DSM 20688</strain>
    </source>
</reference>
<dbReference type="InterPro" id="IPR002645">
    <property type="entry name" value="STAS_dom"/>
</dbReference>
<comment type="subcellular location">
    <subcellularLocation>
        <location evidence="1">Membrane</location>
        <topology evidence="1">Multi-pass membrane protein</topology>
    </subcellularLocation>
</comment>
<comment type="caution">
    <text evidence="7">The sequence shown here is derived from an EMBL/GenBank/DDBJ whole genome shotgun (WGS) entry which is preliminary data.</text>
</comment>
<dbReference type="InterPro" id="IPR001902">
    <property type="entry name" value="SLC26A/SulP_fam"/>
</dbReference>
<dbReference type="EMBL" id="PDJF01000001">
    <property type="protein sequence ID" value="PFG26990.1"/>
    <property type="molecule type" value="Genomic_DNA"/>
</dbReference>
<feature type="transmembrane region" description="Helical" evidence="5">
    <location>
        <begin position="119"/>
        <end position="137"/>
    </location>
</feature>
<dbReference type="GO" id="GO:0055085">
    <property type="term" value="P:transmembrane transport"/>
    <property type="evidence" value="ECO:0007669"/>
    <property type="project" value="InterPro"/>
</dbReference>
<sequence>MPSGADYPALKTSWKPDLTAGLTVGIVALPLALAFGASSGVGAEAGLITAIVAGCIAAIFGGSNVQVSGPTGAMVVVLAPIVAEHGAHAIATVSVMAGTIVALAGVLRLGRLVTYIPWPVIEGFSVGIGVIIFAQQIPGALGNPETPEHTNALVAAASSLAHAHWPQALLPLGVALAVVAIMVVLQRVAPRVPASFAAIVVITVVATVFAVPLETIGQLPRTLPAPHAPAMDATLLAELAGPACAVAALAAIESLLSARVAASMAPTGPVNADRELWGQGLASLAAGFFGGMPATGAIARTAVNVRAGAQTRCAAIIHAVFLLLVVLVAAPVVSVIPLAALAGVLMVTAARMVSLEALRHAFSMSRSDAAIFLLTAVITVSVDLVVAVLVGIGAAALLLLRRLSQDARIERRALPGTAQPGDEKIALFTIHGALFFGAAERISLTIADTAAVTVAIIKLSDVNLIDSTGATTLAELIDDLRTQNTTVFLVGTRPEHRTLLRQATHATKALSPDAVFYDAAEAVAEARKVNAKLGHQGKNM</sequence>
<evidence type="ECO:0000256" key="3">
    <source>
        <dbReference type="ARBA" id="ARBA00022989"/>
    </source>
</evidence>
<organism evidence="7 8">
    <name type="scientific">Corynebacterium renale</name>
    <dbReference type="NCBI Taxonomy" id="1724"/>
    <lineage>
        <taxon>Bacteria</taxon>
        <taxon>Bacillati</taxon>
        <taxon>Actinomycetota</taxon>
        <taxon>Actinomycetes</taxon>
        <taxon>Mycobacteriales</taxon>
        <taxon>Corynebacteriaceae</taxon>
        <taxon>Corynebacterium</taxon>
    </lineage>
</organism>
<dbReference type="PANTHER" id="PTHR11814">
    <property type="entry name" value="SULFATE TRANSPORTER"/>
    <property type="match status" value="1"/>
</dbReference>
<keyword evidence="3 5" id="KW-1133">Transmembrane helix</keyword>
<feature type="transmembrane region" description="Helical" evidence="5">
    <location>
        <begin position="20"/>
        <end position="38"/>
    </location>
</feature>
<gene>
    <name evidence="7" type="ORF">ATK06_0031</name>
</gene>
<dbReference type="PROSITE" id="PS50801">
    <property type="entry name" value="STAS"/>
    <property type="match status" value="1"/>
</dbReference>
<evidence type="ECO:0000256" key="1">
    <source>
        <dbReference type="ARBA" id="ARBA00004141"/>
    </source>
</evidence>
<dbReference type="Gene3D" id="3.30.750.24">
    <property type="entry name" value="STAS domain"/>
    <property type="match status" value="1"/>
</dbReference>
<dbReference type="STRING" id="1724.GCA_001044175_01858"/>
<dbReference type="OrthoDB" id="9771198at2"/>
<feature type="transmembrane region" description="Helical" evidence="5">
    <location>
        <begin position="168"/>
        <end position="185"/>
    </location>
</feature>
<evidence type="ECO:0000313" key="7">
    <source>
        <dbReference type="EMBL" id="PFG26990.1"/>
    </source>
</evidence>
<dbReference type="InterPro" id="IPR036513">
    <property type="entry name" value="STAS_dom_sf"/>
</dbReference>
<feature type="transmembrane region" description="Helical" evidence="5">
    <location>
        <begin position="233"/>
        <end position="256"/>
    </location>
</feature>
<feature type="transmembrane region" description="Helical" evidence="5">
    <location>
        <begin position="316"/>
        <end position="349"/>
    </location>
</feature>
<evidence type="ECO:0000256" key="4">
    <source>
        <dbReference type="ARBA" id="ARBA00023136"/>
    </source>
</evidence>
<dbReference type="Proteomes" id="UP000221653">
    <property type="component" value="Unassembled WGS sequence"/>
</dbReference>
<dbReference type="InterPro" id="IPR011547">
    <property type="entry name" value="SLC26A/SulP_dom"/>
</dbReference>
<dbReference type="Pfam" id="PF01740">
    <property type="entry name" value="STAS"/>
    <property type="match status" value="1"/>
</dbReference>
<feature type="transmembrane region" description="Helical" evidence="5">
    <location>
        <begin position="369"/>
        <end position="400"/>
    </location>
</feature>
<evidence type="ECO:0000259" key="6">
    <source>
        <dbReference type="PROSITE" id="PS50801"/>
    </source>
</evidence>
<evidence type="ECO:0000313" key="8">
    <source>
        <dbReference type="Proteomes" id="UP000221653"/>
    </source>
</evidence>
<dbReference type="SUPFAM" id="SSF52091">
    <property type="entry name" value="SpoIIaa-like"/>
    <property type="match status" value="1"/>
</dbReference>
<feature type="transmembrane region" description="Helical" evidence="5">
    <location>
        <begin position="87"/>
        <end position="107"/>
    </location>
</feature>
<evidence type="ECO:0000256" key="5">
    <source>
        <dbReference type="SAM" id="Phobius"/>
    </source>
</evidence>
<dbReference type="AlphaFoldDB" id="A0A2A9DM34"/>
<feature type="domain" description="STAS" evidence="6">
    <location>
        <begin position="423"/>
        <end position="526"/>
    </location>
</feature>
<feature type="transmembrane region" description="Helical" evidence="5">
    <location>
        <begin position="192"/>
        <end position="213"/>
    </location>
</feature>
<evidence type="ECO:0000256" key="2">
    <source>
        <dbReference type="ARBA" id="ARBA00022692"/>
    </source>
</evidence>
<keyword evidence="2 5" id="KW-0812">Transmembrane</keyword>
<name>A0A2A9DM34_9CORY</name>
<keyword evidence="8" id="KW-1185">Reference proteome</keyword>
<proteinExistence type="predicted"/>
<keyword evidence="4 5" id="KW-0472">Membrane</keyword>
<dbReference type="GO" id="GO:0016020">
    <property type="term" value="C:membrane"/>
    <property type="evidence" value="ECO:0007669"/>
    <property type="project" value="UniProtKB-SubCell"/>
</dbReference>